<feature type="region of interest" description="Disordered" evidence="1">
    <location>
        <begin position="278"/>
        <end position="326"/>
    </location>
</feature>
<name>A0ABM5KB46_DIAVI</name>
<feature type="compositionally biased region" description="Basic and acidic residues" evidence="1">
    <location>
        <begin position="292"/>
        <end position="308"/>
    </location>
</feature>
<reference evidence="2" key="1">
    <citation type="submission" date="2025-05" db="UniProtKB">
        <authorList>
            <consortium name="EnsemblMetazoa"/>
        </authorList>
    </citation>
    <scope>IDENTIFICATION</scope>
</reference>
<evidence type="ECO:0000313" key="2">
    <source>
        <dbReference type="EnsemblMetazoa" id="XP_050507413.1"/>
    </source>
</evidence>
<evidence type="ECO:0000256" key="1">
    <source>
        <dbReference type="SAM" id="MobiDB-lite"/>
    </source>
</evidence>
<accession>A0ABM5KB46</accession>
<keyword evidence="3" id="KW-1185">Reference proteome</keyword>
<evidence type="ECO:0000313" key="3">
    <source>
        <dbReference type="Proteomes" id="UP001652700"/>
    </source>
</evidence>
<sequence length="425" mass="48573">MSVIDDETRIFQNSIRYLHNISTLPETNVPTLRSFICLKRRLMELRRSSFLPTSATKPSMHCQKCFLNYFEGPATYNVISKPTRYTFEDKVKAKQKNGLPLTRYQEKYLKRMKKFTGNILVTKCKFCNHENQTKLDKPRRKPIPKISLISSPLIKKKKKNKRDKFCGLNQSIVASVSLNNSYVIDKTPDWSKTFIPLGNSINNNTSMATKKKNKNKRDKLYGLNQSVFASSSLNNNHGNHVNQSPPDLSKTFIPLTNSNKNNTGNYMVASTRIQLKGISSKYRPNKKKKKNCKDPKTPEIKKETKSETKISAPLNNGHSNSKLNRLSNKSNKLNTTLIDLTQSPFSKKSIKPEVIDLDSDESFQELRPKIKIKKEKIPVQTSTPLQTPIHKKNSEKYLSKLNEIFKSSGKKNSASTNLMHFLQGL</sequence>
<dbReference type="GeneID" id="126885034"/>
<dbReference type="RefSeq" id="XP_050507413.1">
    <property type="nucleotide sequence ID" value="XM_050651456.1"/>
</dbReference>
<dbReference type="Proteomes" id="UP001652700">
    <property type="component" value="Unplaced"/>
</dbReference>
<dbReference type="EnsemblMetazoa" id="XM_050651456.1">
    <property type="protein sequence ID" value="XP_050507413.1"/>
    <property type="gene ID" value="LOC126885034"/>
</dbReference>
<protein>
    <submittedName>
        <fullName evidence="2">Uncharacterized protein</fullName>
    </submittedName>
</protein>
<organism evidence="2 3">
    <name type="scientific">Diabrotica virgifera virgifera</name>
    <name type="common">western corn rootworm</name>
    <dbReference type="NCBI Taxonomy" id="50390"/>
    <lineage>
        <taxon>Eukaryota</taxon>
        <taxon>Metazoa</taxon>
        <taxon>Ecdysozoa</taxon>
        <taxon>Arthropoda</taxon>
        <taxon>Hexapoda</taxon>
        <taxon>Insecta</taxon>
        <taxon>Pterygota</taxon>
        <taxon>Neoptera</taxon>
        <taxon>Endopterygota</taxon>
        <taxon>Coleoptera</taxon>
        <taxon>Polyphaga</taxon>
        <taxon>Cucujiformia</taxon>
        <taxon>Chrysomeloidea</taxon>
        <taxon>Chrysomelidae</taxon>
        <taxon>Galerucinae</taxon>
        <taxon>Diabroticina</taxon>
        <taxon>Diabroticites</taxon>
        <taxon>Diabrotica</taxon>
    </lineage>
</organism>
<proteinExistence type="predicted"/>